<dbReference type="AlphaFoldDB" id="A0A2U3ALK5"/>
<dbReference type="OrthoDB" id="401349at2"/>
<dbReference type="Pfam" id="PF00528">
    <property type="entry name" value="BPD_transp_1"/>
    <property type="match status" value="1"/>
</dbReference>
<evidence type="ECO:0000259" key="8">
    <source>
        <dbReference type="PROSITE" id="PS50928"/>
    </source>
</evidence>
<name>A0A2U3ALK5_9BACL</name>
<dbReference type="Gene3D" id="1.10.3720.10">
    <property type="entry name" value="MetI-like"/>
    <property type="match status" value="1"/>
</dbReference>
<keyword evidence="3" id="KW-1003">Cell membrane</keyword>
<dbReference type="InterPro" id="IPR045621">
    <property type="entry name" value="BPD_transp_1_N"/>
</dbReference>
<dbReference type="GO" id="GO:0005886">
    <property type="term" value="C:plasma membrane"/>
    <property type="evidence" value="ECO:0007669"/>
    <property type="project" value="UniProtKB-SubCell"/>
</dbReference>
<dbReference type="PANTHER" id="PTHR43163">
    <property type="entry name" value="DIPEPTIDE TRANSPORT SYSTEM PERMEASE PROTEIN DPPB-RELATED"/>
    <property type="match status" value="1"/>
</dbReference>
<evidence type="ECO:0000313" key="10">
    <source>
        <dbReference type="Proteomes" id="UP000245938"/>
    </source>
</evidence>
<feature type="transmembrane region" description="Helical" evidence="7">
    <location>
        <begin position="101"/>
        <end position="123"/>
    </location>
</feature>
<keyword evidence="6 7" id="KW-0472">Membrane</keyword>
<evidence type="ECO:0000256" key="7">
    <source>
        <dbReference type="RuleBase" id="RU363032"/>
    </source>
</evidence>
<dbReference type="PANTHER" id="PTHR43163:SF6">
    <property type="entry name" value="DIPEPTIDE TRANSPORT SYSTEM PERMEASE PROTEIN DPPB-RELATED"/>
    <property type="match status" value="1"/>
</dbReference>
<accession>A0A2U3ALK5</accession>
<evidence type="ECO:0000256" key="5">
    <source>
        <dbReference type="ARBA" id="ARBA00022989"/>
    </source>
</evidence>
<dbReference type="Proteomes" id="UP000245938">
    <property type="component" value="Unassembled WGS sequence"/>
</dbReference>
<feature type="transmembrane region" description="Helical" evidence="7">
    <location>
        <begin position="279"/>
        <end position="304"/>
    </location>
</feature>
<evidence type="ECO:0000313" key="9">
    <source>
        <dbReference type="EMBL" id="PWI25433.1"/>
    </source>
</evidence>
<dbReference type="RefSeq" id="WP_109306062.1">
    <property type="nucleotide sequence ID" value="NZ_BJUF01000026.1"/>
</dbReference>
<dbReference type="EMBL" id="QFVR01000009">
    <property type="protein sequence ID" value="PWI25433.1"/>
    <property type="molecule type" value="Genomic_DNA"/>
</dbReference>
<keyword evidence="10" id="KW-1185">Reference proteome</keyword>
<dbReference type="GO" id="GO:0055085">
    <property type="term" value="P:transmembrane transport"/>
    <property type="evidence" value="ECO:0007669"/>
    <property type="project" value="InterPro"/>
</dbReference>
<evidence type="ECO:0000256" key="3">
    <source>
        <dbReference type="ARBA" id="ARBA00022475"/>
    </source>
</evidence>
<comment type="caution">
    <text evidence="9">The sequence shown here is derived from an EMBL/GenBank/DDBJ whole genome shotgun (WGS) entry which is preliminary data.</text>
</comment>
<proteinExistence type="inferred from homology"/>
<sequence length="314" mass="34676">MFKLVVRRLLYAIPMIIITTFIVFSFILLIPGDPALTILGDNATDETIALLNAELGLDRPIYIQYFEWISNALQGDLRKSIFTGQEVSEAVFGRLGITIQLVLYAVFIATVAGMFLAVISIFYHNTLIDYIARFISTLGTAIPNFWLALILVMVFTFTFTLFPATGFTSFFDSPLGFLKSATLPAVSLSSAGVAQITRQLRSSLIEVMESDYIRTAYSKGLRKMTVISSHAVQNGMLPVITSIGLLFGNMLGATVVVETIFAIPGIGQLAVNSILQRDFIMLQGVVLVMIFFAILINFIIDLLYSILDPRIELK</sequence>
<keyword evidence="5 7" id="KW-1133">Transmembrane helix</keyword>
<dbReference type="InterPro" id="IPR000515">
    <property type="entry name" value="MetI-like"/>
</dbReference>
<evidence type="ECO:0000256" key="4">
    <source>
        <dbReference type="ARBA" id="ARBA00022692"/>
    </source>
</evidence>
<feature type="transmembrane region" description="Helical" evidence="7">
    <location>
        <begin position="144"/>
        <end position="164"/>
    </location>
</feature>
<keyword evidence="4 7" id="KW-0812">Transmembrane</keyword>
<keyword evidence="2 7" id="KW-0813">Transport</keyword>
<feature type="transmembrane region" description="Helical" evidence="7">
    <location>
        <begin position="9"/>
        <end position="30"/>
    </location>
</feature>
<evidence type="ECO:0000256" key="1">
    <source>
        <dbReference type="ARBA" id="ARBA00004651"/>
    </source>
</evidence>
<gene>
    <name evidence="9" type="ORF">DEX24_08835</name>
</gene>
<feature type="transmembrane region" description="Helical" evidence="7">
    <location>
        <begin position="243"/>
        <end position="267"/>
    </location>
</feature>
<protein>
    <submittedName>
        <fullName evidence="9">Peptide ABC transporter</fullName>
    </submittedName>
</protein>
<dbReference type="InterPro" id="IPR035906">
    <property type="entry name" value="MetI-like_sf"/>
</dbReference>
<dbReference type="CDD" id="cd06261">
    <property type="entry name" value="TM_PBP2"/>
    <property type="match status" value="1"/>
</dbReference>
<evidence type="ECO:0000256" key="6">
    <source>
        <dbReference type="ARBA" id="ARBA00023136"/>
    </source>
</evidence>
<comment type="similarity">
    <text evidence="7">Belongs to the binding-protein-dependent transport system permease family.</text>
</comment>
<organism evidence="9 10">
    <name type="scientific">Kurthia sibirica</name>
    <dbReference type="NCBI Taxonomy" id="202750"/>
    <lineage>
        <taxon>Bacteria</taxon>
        <taxon>Bacillati</taxon>
        <taxon>Bacillota</taxon>
        <taxon>Bacilli</taxon>
        <taxon>Bacillales</taxon>
        <taxon>Caryophanaceae</taxon>
        <taxon>Kurthia</taxon>
    </lineage>
</organism>
<reference evidence="9 10" key="1">
    <citation type="submission" date="2018-05" db="EMBL/GenBank/DDBJ databases">
        <title>Kurthia sibirica genome sequence.</title>
        <authorList>
            <person name="Maclea K.S."/>
            <person name="Goen A.E."/>
        </authorList>
    </citation>
    <scope>NUCLEOTIDE SEQUENCE [LARGE SCALE GENOMIC DNA]</scope>
    <source>
        <strain evidence="9 10">ATCC 49154</strain>
    </source>
</reference>
<dbReference type="Pfam" id="PF19300">
    <property type="entry name" value="BPD_transp_1_N"/>
    <property type="match status" value="1"/>
</dbReference>
<dbReference type="SUPFAM" id="SSF161098">
    <property type="entry name" value="MetI-like"/>
    <property type="match status" value="1"/>
</dbReference>
<comment type="subcellular location">
    <subcellularLocation>
        <location evidence="1 7">Cell membrane</location>
        <topology evidence="1 7">Multi-pass membrane protein</topology>
    </subcellularLocation>
</comment>
<feature type="domain" description="ABC transmembrane type-1" evidence="8">
    <location>
        <begin position="95"/>
        <end position="304"/>
    </location>
</feature>
<evidence type="ECO:0000256" key="2">
    <source>
        <dbReference type="ARBA" id="ARBA00022448"/>
    </source>
</evidence>
<dbReference type="PROSITE" id="PS50928">
    <property type="entry name" value="ABC_TM1"/>
    <property type="match status" value="1"/>
</dbReference>